<dbReference type="OrthoDB" id="185336at2157"/>
<organism evidence="4 5">
    <name type="scientific">Halopiger xanaduensis (strain DSM 18323 / JCM 14033 / SH-6)</name>
    <dbReference type="NCBI Taxonomy" id="797210"/>
    <lineage>
        <taxon>Archaea</taxon>
        <taxon>Methanobacteriati</taxon>
        <taxon>Methanobacteriota</taxon>
        <taxon>Stenosarchaea group</taxon>
        <taxon>Halobacteria</taxon>
        <taxon>Halobacteriales</taxon>
        <taxon>Natrialbaceae</taxon>
        <taxon>Halopiger</taxon>
    </lineage>
</organism>
<reference evidence="4 5" key="1">
    <citation type="journal article" date="2012" name="Stand. Genomic Sci.">
        <title>Complete genome sequence of Halopiger xanaduensis type strain (SH-6(T)).</title>
        <authorList>
            <person name="Anderson I."/>
            <person name="Tindall B.J."/>
            <person name="Rohde M."/>
            <person name="Lucas S."/>
            <person name="Han J."/>
            <person name="Lapidus A."/>
            <person name="Cheng J.F."/>
            <person name="Goodwin L."/>
            <person name="Pitluck S."/>
            <person name="Peters L."/>
            <person name="Pati A."/>
            <person name="Mikhailova N."/>
            <person name="Pagani I."/>
            <person name="Teshima H."/>
            <person name="Han C."/>
            <person name="Tapia R."/>
            <person name="Land M."/>
            <person name="Woyke T."/>
            <person name="Klenk H.P."/>
            <person name="Kyrpides N."/>
            <person name="Ivanova N."/>
        </authorList>
    </citation>
    <scope>NUCLEOTIDE SEQUENCE [LARGE SCALE GENOMIC DNA]</scope>
    <source>
        <strain evidence="5">DSM 18323 / JCM 14033 / SH-6</strain>
    </source>
</reference>
<dbReference type="GO" id="GO:0003677">
    <property type="term" value="F:DNA binding"/>
    <property type="evidence" value="ECO:0007669"/>
    <property type="project" value="InterPro"/>
</dbReference>
<dbReference type="Pfam" id="PF04471">
    <property type="entry name" value="Mrr_cat"/>
    <property type="match status" value="1"/>
</dbReference>
<dbReference type="RefSeq" id="WP_013879183.1">
    <property type="nucleotide sequence ID" value="NC_015666.1"/>
</dbReference>
<dbReference type="eggNOG" id="arCOG02782">
    <property type="taxonomic scope" value="Archaea"/>
</dbReference>
<feature type="region of interest" description="Disordered" evidence="1">
    <location>
        <begin position="145"/>
        <end position="168"/>
    </location>
</feature>
<dbReference type="GeneID" id="10799279"/>
<proteinExistence type="predicted"/>
<keyword evidence="2" id="KW-0812">Transmembrane</keyword>
<keyword evidence="4" id="KW-0540">Nuclease</keyword>
<evidence type="ECO:0000313" key="5">
    <source>
        <dbReference type="Proteomes" id="UP000006794"/>
    </source>
</evidence>
<feature type="domain" description="Restriction endonuclease type IV Mrr" evidence="3">
    <location>
        <begin position="18"/>
        <end position="132"/>
    </location>
</feature>
<keyword evidence="4" id="KW-0378">Hydrolase</keyword>
<dbReference type="InterPro" id="IPR007560">
    <property type="entry name" value="Restrct_endonuc_IV_Mrr"/>
</dbReference>
<dbReference type="PANTHER" id="PTHR30015">
    <property type="entry name" value="MRR RESTRICTION SYSTEM PROTEIN"/>
    <property type="match status" value="1"/>
</dbReference>
<evidence type="ECO:0000313" key="4">
    <source>
        <dbReference type="EMBL" id="AEH36289.1"/>
    </source>
</evidence>
<sequence length="270" mass="30404">MADLSEPSPSRTTIKRHLQAMDNEKFEHFVADLWSRHGWKTVVSQQSRDKSLDVLAEKETPYHQRHAIQAKRYQEENNVGGPKVSEYASLRDQFDADVAVVVTTSGFTVDARERSKTLNVKLIDGDDLVEMVVQADALDLVAEYSDHTSSQHPHPENQHTRKRADRQKTGNDEDLWLGLMILGAVPSTIAILFISFSEVPSDSILGHISTAVIVVAGGMTVVGIYKDILLLRQARVSWHPDPKWWAAGAFFVPYLTVPIYLIRRFDELNS</sequence>
<keyword evidence="2" id="KW-1133">Transmembrane helix</keyword>
<dbReference type="PANTHER" id="PTHR30015:SF6">
    <property type="entry name" value="SLL1429 PROTEIN"/>
    <property type="match status" value="1"/>
</dbReference>
<dbReference type="InterPro" id="IPR011856">
    <property type="entry name" value="tRNA_endonuc-like_dom_sf"/>
</dbReference>
<dbReference type="KEGG" id="hxa:Halxa_1657"/>
<dbReference type="Gene3D" id="3.40.1350.10">
    <property type="match status" value="1"/>
</dbReference>
<dbReference type="REBASE" id="36609">
    <property type="entry name" value="HxaSH6MrrP"/>
</dbReference>
<feature type="transmembrane region" description="Helical" evidence="2">
    <location>
        <begin position="244"/>
        <end position="262"/>
    </location>
</feature>
<dbReference type="GO" id="GO:0015666">
    <property type="term" value="F:restriction endodeoxyribonuclease activity"/>
    <property type="evidence" value="ECO:0007669"/>
    <property type="project" value="TreeGrafter"/>
</dbReference>
<dbReference type="Proteomes" id="UP000006794">
    <property type="component" value="Chromosome"/>
</dbReference>
<feature type="transmembrane region" description="Helical" evidence="2">
    <location>
        <begin position="175"/>
        <end position="197"/>
    </location>
</feature>
<feature type="transmembrane region" description="Helical" evidence="2">
    <location>
        <begin position="204"/>
        <end position="224"/>
    </location>
</feature>
<name>F8D7J1_HALXS</name>
<gene>
    <name evidence="4" type="ordered locus">Halxa_1657</name>
</gene>
<dbReference type="GO" id="GO:0009307">
    <property type="term" value="P:DNA restriction-modification system"/>
    <property type="evidence" value="ECO:0007669"/>
    <property type="project" value="InterPro"/>
</dbReference>
<evidence type="ECO:0000256" key="2">
    <source>
        <dbReference type="SAM" id="Phobius"/>
    </source>
</evidence>
<dbReference type="EMBL" id="CP002839">
    <property type="protein sequence ID" value="AEH36289.1"/>
    <property type="molecule type" value="Genomic_DNA"/>
</dbReference>
<dbReference type="AlphaFoldDB" id="F8D7J1"/>
<evidence type="ECO:0000256" key="1">
    <source>
        <dbReference type="SAM" id="MobiDB-lite"/>
    </source>
</evidence>
<dbReference type="HOGENOM" id="CLU_1028999_0_0_2"/>
<dbReference type="InterPro" id="IPR052906">
    <property type="entry name" value="Type_IV_Methyl-Rstrct_Enzyme"/>
</dbReference>
<dbReference type="InterPro" id="IPR011335">
    <property type="entry name" value="Restrct_endonuc-II-like"/>
</dbReference>
<keyword evidence="4" id="KW-0255">Endonuclease</keyword>
<keyword evidence="5" id="KW-1185">Reference proteome</keyword>
<evidence type="ECO:0000259" key="3">
    <source>
        <dbReference type="Pfam" id="PF04471"/>
    </source>
</evidence>
<dbReference type="SUPFAM" id="SSF52980">
    <property type="entry name" value="Restriction endonuclease-like"/>
    <property type="match status" value="1"/>
</dbReference>
<keyword evidence="2" id="KW-0472">Membrane</keyword>
<accession>F8D7J1</accession>
<protein>
    <submittedName>
        <fullName evidence="4">Restriction endonuclease</fullName>
    </submittedName>
</protein>